<dbReference type="PROSITE" id="PS50887">
    <property type="entry name" value="GGDEF"/>
    <property type="match status" value="1"/>
</dbReference>
<evidence type="ECO:0000256" key="2">
    <source>
        <dbReference type="ARBA" id="ARBA00034247"/>
    </source>
</evidence>
<evidence type="ECO:0000313" key="8">
    <source>
        <dbReference type="Proteomes" id="UP000316426"/>
    </source>
</evidence>
<dbReference type="FunFam" id="3.30.70.270:FF:000001">
    <property type="entry name" value="Diguanylate cyclase domain protein"/>
    <property type="match status" value="1"/>
</dbReference>
<dbReference type="InterPro" id="IPR000014">
    <property type="entry name" value="PAS"/>
</dbReference>
<accession>A0A518KCK3</accession>
<sequence length="752" mass="80791">MSSTALPIDNAPAASVGQGASEHSPAGPDIGSLLRSVDAAAVSHGKSSPEQRAAGAAEQHRLVEGRLGMASSLFTALRCKHPSTADHSLRVAISCSAWAAALEMPDKLRTHLEAAALLHDVGKIGVPDIVLNKPGRLTDIELEIIDSSREASRHILWAAGAPDEIVEGVAAASAWFDGTHRSVSLKGDQTPFVARMIAIVDAFDSMTTDQVYRPARSRERAIATLYEQAGTQFDPDLVQSFCDLFTQDQSQLEADVSARWLGSVSGIRMPWKHTHRESVTPTEAAPVGEGDLFTAKLIDNMHDAVVFIDSQRVITQWNTGAEKLTGVGASAALGKALTPSLLDMASSSGNLIDDIACPIKKALSDGLQALERISVMGRNGQSVTVDMHIIPVSSTGRPGHFVGAAVMMHDVSSEASLEERCQALHAEMTKDPMTQVANRGEFDRMLAAFVEAHLDTDLRCSLIMADIDHFKSINDTFGHQAGDEAIMTFANLMKSMCRAGDLVARYGGEEFAILCADCNNATAAKRADAIRKKLSETPHSYLGGKQITASFGVTELQPGDTPETLLRRSDRALLQAKDQGRNQVVQLGDGMQTDNASKAGWGGIGKWFLGSITGGSGALIETRLVTNVPIELAVDKLRGFIADRDAEIVKTSENYIRLITEEAAAGGNRRDADQAISFVVEIELTQTHIERVNNSGLAAGKYVHTYANVKIQPRRDRDRSKAKVVDRARKLLSSLQAYLMAKEATVESEPTT</sequence>
<dbReference type="GO" id="GO:0005886">
    <property type="term" value="C:plasma membrane"/>
    <property type="evidence" value="ECO:0007669"/>
    <property type="project" value="TreeGrafter"/>
</dbReference>
<evidence type="ECO:0000256" key="3">
    <source>
        <dbReference type="SAM" id="MobiDB-lite"/>
    </source>
</evidence>
<dbReference type="SMART" id="SM00471">
    <property type="entry name" value="HDc"/>
    <property type="match status" value="1"/>
</dbReference>
<dbReference type="SUPFAM" id="SSF55073">
    <property type="entry name" value="Nucleotide cyclase"/>
    <property type="match status" value="1"/>
</dbReference>
<feature type="region of interest" description="Disordered" evidence="3">
    <location>
        <begin position="1"/>
        <end position="30"/>
    </location>
</feature>
<evidence type="ECO:0000256" key="1">
    <source>
        <dbReference type="ARBA" id="ARBA00012528"/>
    </source>
</evidence>
<dbReference type="Gene3D" id="3.30.70.270">
    <property type="match status" value="1"/>
</dbReference>
<name>A0A518KCK3_9BACT</name>
<dbReference type="InterPro" id="IPR029787">
    <property type="entry name" value="Nucleotide_cyclase"/>
</dbReference>
<dbReference type="GO" id="GO:1902201">
    <property type="term" value="P:negative regulation of bacterial-type flagellum-dependent cell motility"/>
    <property type="evidence" value="ECO:0007669"/>
    <property type="project" value="TreeGrafter"/>
</dbReference>
<dbReference type="InterPro" id="IPR050469">
    <property type="entry name" value="Diguanylate_Cyclase"/>
</dbReference>
<evidence type="ECO:0000313" key="7">
    <source>
        <dbReference type="EMBL" id="QDV75489.1"/>
    </source>
</evidence>
<reference evidence="7 8" key="1">
    <citation type="submission" date="2019-02" db="EMBL/GenBank/DDBJ databases">
        <title>Deep-cultivation of Planctomycetes and their phenomic and genomic characterization uncovers novel biology.</title>
        <authorList>
            <person name="Wiegand S."/>
            <person name="Jogler M."/>
            <person name="Boedeker C."/>
            <person name="Pinto D."/>
            <person name="Vollmers J."/>
            <person name="Rivas-Marin E."/>
            <person name="Kohn T."/>
            <person name="Peeters S.H."/>
            <person name="Heuer A."/>
            <person name="Rast P."/>
            <person name="Oberbeckmann S."/>
            <person name="Bunk B."/>
            <person name="Jeske O."/>
            <person name="Meyerdierks A."/>
            <person name="Storesund J.E."/>
            <person name="Kallscheuer N."/>
            <person name="Luecker S."/>
            <person name="Lage O.M."/>
            <person name="Pohl T."/>
            <person name="Merkel B.J."/>
            <person name="Hornburger P."/>
            <person name="Mueller R.-W."/>
            <person name="Bruemmer F."/>
            <person name="Labrenz M."/>
            <person name="Spormann A.M."/>
            <person name="Op den Camp H."/>
            <person name="Overmann J."/>
            <person name="Amann R."/>
            <person name="Jetten M.S.M."/>
            <person name="Mascher T."/>
            <person name="Medema M.H."/>
            <person name="Devos D.P."/>
            <person name="Kaster A.-K."/>
            <person name="Ovreas L."/>
            <person name="Rohde M."/>
            <person name="Galperin M.Y."/>
            <person name="Jogler C."/>
        </authorList>
    </citation>
    <scope>NUCLEOTIDE SEQUENCE [LARGE SCALE GENOMIC DNA]</scope>
    <source>
        <strain evidence="7 8">Spa11</strain>
    </source>
</reference>
<dbReference type="NCBIfam" id="TIGR00229">
    <property type="entry name" value="sensory_box"/>
    <property type="match status" value="1"/>
</dbReference>
<gene>
    <name evidence="7" type="primary">yegE</name>
    <name evidence="7" type="ORF">Spa11_37070</name>
</gene>
<dbReference type="Pfam" id="PF13487">
    <property type="entry name" value="HD_5"/>
    <property type="match status" value="1"/>
</dbReference>
<dbReference type="InterPro" id="IPR013656">
    <property type="entry name" value="PAS_4"/>
</dbReference>
<dbReference type="CDD" id="cd01949">
    <property type="entry name" value="GGDEF"/>
    <property type="match status" value="1"/>
</dbReference>
<dbReference type="Gene3D" id="3.30.450.20">
    <property type="entry name" value="PAS domain"/>
    <property type="match status" value="1"/>
</dbReference>
<dbReference type="CDD" id="cd00077">
    <property type="entry name" value="HDc"/>
    <property type="match status" value="1"/>
</dbReference>
<keyword evidence="7" id="KW-0808">Transferase</keyword>
<evidence type="ECO:0000259" key="4">
    <source>
        <dbReference type="PROSITE" id="PS50112"/>
    </source>
</evidence>
<dbReference type="Pfam" id="PF00990">
    <property type="entry name" value="GGDEF"/>
    <property type="match status" value="1"/>
</dbReference>
<feature type="domain" description="HD-GYP" evidence="6">
    <location>
        <begin position="62"/>
        <end position="257"/>
    </location>
</feature>
<dbReference type="SUPFAM" id="SSF109604">
    <property type="entry name" value="HD-domain/PDEase-like"/>
    <property type="match status" value="1"/>
</dbReference>
<dbReference type="EMBL" id="CP036349">
    <property type="protein sequence ID" value="QDV75489.1"/>
    <property type="molecule type" value="Genomic_DNA"/>
</dbReference>
<dbReference type="KEGG" id="bmei:Spa11_37070"/>
<dbReference type="PROSITE" id="PS51832">
    <property type="entry name" value="HD_GYP"/>
    <property type="match status" value="1"/>
</dbReference>
<dbReference type="InterPro" id="IPR035965">
    <property type="entry name" value="PAS-like_dom_sf"/>
</dbReference>
<dbReference type="PROSITE" id="PS50112">
    <property type="entry name" value="PAS"/>
    <property type="match status" value="1"/>
</dbReference>
<comment type="catalytic activity">
    <reaction evidence="2">
        <text>2 GTP = 3',3'-c-di-GMP + 2 diphosphate</text>
        <dbReference type="Rhea" id="RHEA:24898"/>
        <dbReference type="ChEBI" id="CHEBI:33019"/>
        <dbReference type="ChEBI" id="CHEBI:37565"/>
        <dbReference type="ChEBI" id="CHEBI:58805"/>
        <dbReference type="EC" id="2.7.7.65"/>
    </reaction>
</comment>
<keyword evidence="8" id="KW-1185">Reference proteome</keyword>
<dbReference type="GO" id="GO:0043709">
    <property type="term" value="P:cell adhesion involved in single-species biofilm formation"/>
    <property type="evidence" value="ECO:0007669"/>
    <property type="project" value="TreeGrafter"/>
</dbReference>
<feature type="domain" description="PAS" evidence="4">
    <location>
        <begin position="296"/>
        <end position="344"/>
    </location>
</feature>
<dbReference type="AlphaFoldDB" id="A0A518KCK3"/>
<dbReference type="GO" id="GO:0052621">
    <property type="term" value="F:diguanylate cyclase activity"/>
    <property type="evidence" value="ECO:0007669"/>
    <property type="project" value="UniProtKB-EC"/>
</dbReference>
<dbReference type="InterPro" id="IPR043128">
    <property type="entry name" value="Rev_trsase/Diguanyl_cyclase"/>
</dbReference>
<dbReference type="InterPro" id="IPR003607">
    <property type="entry name" value="HD/PDEase_dom"/>
</dbReference>
<dbReference type="CDD" id="cd00130">
    <property type="entry name" value="PAS"/>
    <property type="match status" value="1"/>
</dbReference>
<dbReference type="Gene3D" id="1.10.3210.10">
    <property type="entry name" value="Hypothetical protein af1432"/>
    <property type="match status" value="1"/>
</dbReference>
<dbReference type="RefSeq" id="WP_145114812.1">
    <property type="nucleotide sequence ID" value="NZ_CP036349.1"/>
</dbReference>
<dbReference type="InterPro" id="IPR000160">
    <property type="entry name" value="GGDEF_dom"/>
</dbReference>
<dbReference type="PANTHER" id="PTHR45138">
    <property type="entry name" value="REGULATORY COMPONENTS OF SENSORY TRANSDUCTION SYSTEM"/>
    <property type="match status" value="1"/>
</dbReference>
<dbReference type="SMART" id="SM00267">
    <property type="entry name" value="GGDEF"/>
    <property type="match status" value="1"/>
</dbReference>
<evidence type="ECO:0000259" key="6">
    <source>
        <dbReference type="PROSITE" id="PS51832"/>
    </source>
</evidence>
<keyword evidence="7" id="KW-0548">Nucleotidyltransferase</keyword>
<evidence type="ECO:0000259" key="5">
    <source>
        <dbReference type="PROSITE" id="PS50887"/>
    </source>
</evidence>
<protein>
    <recommendedName>
        <fullName evidence="1">diguanylate cyclase</fullName>
        <ecNumber evidence="1">2.7.7.65</ecNumber>
    </recommendedName>
</protein>
<feature type="domain" description="GGDEF" evidence="5">
    <location>
        <begin position="458"/>
        <end position="589"/>
    </location>
</feature>
<organism evidence="7 8">
    <name type="scientific">Botrimarina mediterranea</name>
    <dbReference type="NCBI Taxonomy" id="2528022"/>
    <lineage>
        <taxon>Bacteria</taxon>
        <taxon>Pseudomonadati</taxon>
        <taxon>Planctomycetota</taxon>
        <taxon>Planctomycetia</taxon>
        <taxon>Pirellulales</taxon>
        <taxon>Lacipirellulaceae</taxon>
        <taxon>Botrimarina</taxon>
    </lineage>
</organism>
<dbReference type="InterPro" id="IPR037522">
    <property type="entry name" value="HD_GYP_dom"/>
</dbReference>
<dbReference type="EC" id="2.7.7.65" evidence="1"/>
<dbReference type="PANTHER" id="PTHR45138:SF9">
    <property type="entry name" value="DIGUANYLATE CYCLASE DGCM-RELATED"/>
    <property type="match status" value="1"/>
</dbReference>
<proteinExistence type="predicted"/>
<dbReference type="SUPFAM" id="SSF55785">
    <property type="entry name" value="PYP-like sensor domain (PAS domain)"/>
    <property type="match status" value="1"/>
</dbReference>
<dbReference type="NCBIfam" id="TIGR00254">
    <property type="entry name" value="GGDEF"/>
    <property type="match status" value="1"/>
</dbReference>
<dbReference type="Proteomes" id="UP000316426">
    <property type="component" value="Chromosome"/>
</dbReference>
<dbReference type="Pfam" id="PF08448">
    <property type="entry name" value="PAS_4"/>
    <property type="match status" value="1"/>
</dbReference>